<dbReference type="Proteomes" id="UP000254950">
    <property type="component" value="Unassembled WGS sequence"/>
</dbReference>
<dbReference type="Pfam" id="PF13847">
    <property type="entry name" value="Methyltransf_31"/>
    <property type="match status" value="1"/>
</dbReference>
<dbReference type="GO" id="GO:0008168">
    <property type="term" value="F:methyltransferase activity"/>
    <property type="evidence" value="ECO:0007669"/>
    <property type="project" value="UniProtKB-KW"/>
</dbReference>
<dbReference type="STRING" id="33044.GCA_900005695_01151"/>
<dbReference type="AlphaFoldDB" id="A0A380ZEC7"/>
<evidence type="ECO:0000313" key="3">
    <source>
        <dbReference type="Proteomes" id="UP000254950"/>
    </source>
</evidence>
<dbReference type="GO" id="GO:0032259">
    <property type="term" value="P:methylation"/>
    <property type="evidence" value="ECO:0007669"/>
    <property type="project" value="UniProtKB-KW"/>
</dbReference>
<dbReference type="InterPro" id="IPR029063">
    <property type="entry name" value="SAM-dependent_MTases_sf"/>
</dbReference>
<dbReference type="InterPro" id="IPR025714">
    <property type="entry name" value="Methyltranfer_dom"/>
</dbReference>
<accession>A0A380ZEC7</accession>
<dbReference type="Gene3D" id="3.40.50.150">
    <property type="entry name" value="Vaccinia Virus protein VP39"/>
    <property type="match status" value="1"/>
</dbReference>
<dbReference type="EMBL" id="UFTF01000001">
    <property type="protein sequence ID" value="SUV45323.1"/>
    <property type="molecule type" value="Genomic_DNA"/>
</dbReference>
<dbReference type="SUPFAM" id="SSF53335">
    <property type="entry name" value="S-adenosyl-L-methionine-dependent methyltransferases"/>
    <property type="match status" value="1"/>
</dbReference>
<organism evidence="2 3">
    <name type="scientific">Bartonella doshiae</name>
    <dbReference type="NCBI Taxonomy" id="33044"/>
    <lineage>
        <taxon>Bacteria</taxon>
        <taxon>Pseudomonadati</taxon>
        <taxon>Pseudomonadota</taxon>
        <taxon>Alphaproteobacteria</taxon>
        <taxon>Hyphomicrobiales</taxon>
        <taxon>Bartonellaceae</taxon>
        <taxon>Bartonella</taxon>
    </lineage>
</organism>
<name>A0A380ZEC7_BARDO</name>
<keyword evidence="2" id="KW-0808">Transferase</keyword>
<keyword evidence="2" id="KW-0489">Methyltransferase</keyword>
<sequence length="296" mass="33396">MVSRLGRFSPKINNAKKLDLQPPLDRIIASDIVQLRTSQYYFDEPLFDAYERTTVPATWDFEAVETIVHDEHRIFDMGCGDGRLLLHLAKKFRLGSSIGIDISDIAIKRFQSRIPAEKKAFIHARQGDIFNIPSDILSQRFNIITFGDATINFILEEDKLEELFCSARKLLFNQDSRVTVAIFDDGTPEQLAFMDKRCTVVPFLPPNGRASLIWWAYKYDAEKLIMHRSVFAQDDWNASGNIEGVVCDLRDRMWTPSSIIPIAKRAGLSVDTIIKSAVQDGVAVGMGTATVILKPV</sequence>
<proteinExistence type="predicted"/>
<evidence type="ECO:0000259" key="1">
    <source>
        <dbReference type="Pfam" id="PF13847"/>
    </source>
</evidence>
<dbReference type="RefSeq" id="WP_004856061.1">
    <property type="nucleotide sequence ID" value="NZ_CACVBC010000002.1"/>
</dbReference>
<gene>
    <name evidence="2" type="ORF">NCTC12862_01051</name>
</gene>
<reference evidence="2 3" key="1">
    <citation type="submission" date="2018-06" db="EMBL/GenBank/DDBJ databases">
        <authorList>
            <consortium name="Pathogen Informatics"/>
            <person name="Doyle S."/>
        </authorList>
    </citation>
    <scope>NUCLEOTIDE SEQUENCE [LARGE SCALE GENOMIC DNA]</scope>
    <source>
        <strain evidence="2 3">NCTC12862</strain>
    </source>
</reference>
<dbReference type="CDD" id="cd02440">
    <property type="entry name" value="AdoMet_MTases"/>
    <property type="match status" value="1"/>
</dbReference>
<evidence type="ECO:0000313" key="2">
    <source>
        <dbReference type="EMBL" id="SUV45323.1"/>
    </source>
</evidence>
<dbReference type="OrthoDB" id="7924327at2"/>
<feature type="domain" description="Methyltransferase" evidence="1">
    <location>
        <begin position="69"/>
        <end position="162"/>
    </location>
</feature>
<protein>
    <submittedName>
        <fullName evidence="2">Methylase of polypeptide chain release factors</fullName>
    </submittedName>
</protein>